<dbReference type="Proteomes" id="UP000246171">
    <property type="component" value="Unassembled WGS sequence"/>
</dbReference>
<dbReference type="Pfam" id="PF01596">
    <property type="entry name" value="Methyltransf_3"/>
    <property type="match status" value="1"/>
</dbReference>
<dbReference type="PANTHER" id="PTHR43167">
    <property type="entry name" value="PUTATIVE (AFU_ORTHOLOGUE AFUA_6G01830)-RELATED"/>
    <property type="match status" value="1"/>
</dbReference>
<dbReference type="GeneID" id="37049457"/>
<dbReference type="InterPro" id="IPR002935">
    <property type="entry name" value="SAM_O-MeTrfase"/>
</dbReference>
<dbReference type="GO" id="GO:0032259">
    <property type="term" value="P:methylation"/>
    <property type="evidence" value="ECO:0007669"/>
    <property type="project" value="UniProtKB-KW"/>
</dbReference>
<dbReference type="Gene3D" id="3.40.50.150">
    <property type="entry name" value="Vaccinia Virus protein VP39"/>
    <property type="match status" value="1"/>
</dbReference>
<evidence type="ECO:0000256" key="2">
    <source>
        <dbReference type="ARBA" id="ARBA00022679"/>
    </source>
</evidence>
<gene>
    <name evidence="5" type="ORF">BO83DRAFT_311867</name>
</gene>
<evidence type="ECO:0000313" key="5">
    <source>
        <dbReference type="EMBL" id="PWY74204.1"/>
    </source>
</evidence>
<keyword evidence="6" id="KW-1185">Reference proteome</keyword>
<evidence type="ECO:0000313" key="6">
    <source>
        <dbReference type="Proteomes" id="UP000246171"/>
    </source>
</evidence>
<dbReference type="VEuPathDB" id="FungiDB:BO83DRAFT_311867"/>
<keyword evidence="2" id="KW-0808">Transferase</keyword>
<proteinExistence type="inferred from homology"/>
<dbReference type="SUPFAM" id="SSF53335">
    <property type="entry name" value="S-adenosyl-L-methionine-dependent methyltransferases"/>
    <property type="match status" value="1"/>
</dbReference>
<dbReference type="PANTHER" id="PTHR43167:SF1">
    <property type="entry name" value="PUTATIVE (AFU_ORTHOLOGUE AFUA_6G01830)-RELATED"/>
    <property type="match status" value="1"/>
</dbReference>
<dbReference type="RefSeq" id="XP_025388654.1">
    <property type="nucleotide sequence ID" value="XM_025527495.1"/>
</dbReference>
<comment type="similarity">
    <text evidence="4">Belongs to the class I-like SAM-binding methyltransferase superfamily. Cation-dependent O-methyltransferase family.</text>
</comment>
<dbReference type="InterPro" id="IPR029063">
    <property type="entry name" value="SAM-dependent_MTases_sf"/>
</dbReference>
<dbReference type="EMBL" id="MSFU01000011">
    <property type="protein sequence ID" value="PWY74204.1"/>
    <property type="molecule type" value="Genomic_DNA"/>
</dbReference>
<dbReference type="OrthoDB" id="4863010at2759"/>
<keyword evidence="3" id="KW-0949">S-adenosyl-L-methionine</keyword>
<name>A0A317VII4_ASPEC</name>
<dbReference type="GO" id="GO:0008171">
    <property type="term" value="F:O-methyltransferase activity"/>
    <property type="evidence" value="ECO:0007669"/>
    <property type="project" value="InterPro"/>
</dbReference>
<dbReference type="AlphaFoldDB" id="A0A317VII4"/>
<evidence type="ECO:0000256" key="4">
    <source>
        <dbReference type="ARBA" id="ARBA00023453"/>
    </source>
</evidence>
<evidence type="ECO:0008006" key="7">
    <source>
        <dbReference type="Google" id="ProtNLM"/>
    </source>
</evidence>
<reference evidence="5" key="1">
    <citation type="submission" date="2016-12" db="EMBL/GenBank/DDBJ databases">
        <title>The genomes of Aspergillus section Nigri reveals drivers in fungal speciation.</title>
        <authorList>
            <consortium name="DOE Joint Genome Institute"/>
            <person name="Vesth T.C."/>
            <person name="Nybo J."/>
            <person name="Theobald S."/>
            <person name="Brandl J."/>
            <person name="Frisvad J.C."/>
            <person name="Nielsen K.F."/>
            <person name="Lyhne E.K."/>
            <person name="Kogle M.E."/>
            <person name="Kuo A."/>
            <person name="Riley R."/>
            <person name="Clum A."/>
            <person name="Nolan M."/>
            <person name="Lipzen A."/>
            <person name="Salamov A."/>
            <person name="Henrissat B."/>
            <person name="Wiebenga A."/>
            <person name="De vries R.P."/>
            <person name="Grigoriev I.V."/>
            <person name="Mortensen U.H."/>
            <person name="Andersen M.R."/>
            <person name="Baker S.E."/>
        </authorList>
    </citation>
    <scope>NUCLEOTIDE SEQUENCE</scope>
    <source>
        <strain evidence="5">CBS 122712</strain>
    </source>
</reference>
<sequence>MSSPNPVDAPQHVLQLLSELHKKSLEQEATISKTGKFISTAVLGKLEGKGPAVNPQAEFDQLMLDKFIALDEDKCQFTYQLINSMGATNIIEAGTSFGVSTIYLALAVAKTTAATGKSGTVIATEKEKSKADIARGYWHQCGEIVEKQIDLREGDLLETLKEGLPEIDLLLLDIWTPLALPTLKTVLPRLRHGAVVLTDNTISGAQGYADLLSFLRSPENGFRNMTLPFTNGFEMSVYLPQGE</sequence>
<organism evidence="5 6">
    <name type="scientific">Aspergillus eucalypticola (strain CBS 122712 / IBT 29274)</name>
    <dbReference type="NCBI Taxonomy" id="1448314"/>
    <lineage>
        <taxon>Eukaryota</taxon>
        <taxon>Fungi</taxon>
        <taxon>Dikarya</taxon>
        <taxon>Ascomycota</taxon>
        <taxon>Pezizomycotina</taxon>
        <taxon>Eurotiomycetes</taxon>
        <taxon>Eurotiomycetidae</taxon>
        <taxon>Eurotiales</taxon>
        <taxon>Aspergillaceae</taxon>
        <taxon>Aspergillus</taxon>
        <taxon>Aspergillus subgen. Circumdati</taxon>
    </lineage>
</organism>
<protein>
    <recommendedName>
        <fullName evidence="7">O-methyltransferase</fullName>
    </recommendedName>
</protein>
<keyword evidence="1" id="KW-0489">Methyltransferase</keyword>
<accession>A0A317VII4</accession>
<comment type="caution">
    <text evidence="5">The sequence shown here is derived from an EMBL/GenBank/DDBJ whole genome shotgun (WGS) entry which is preliminary data.</text>
</comment>
<evidence type="ECO:0000256" key="1">
    <source>
        <dbReference type="ARBA" id="ARBA00022603"/>
    </source>
</evidence>
<evidence type="ECO:0000256" key="3">
    <source>
        <dbReference type="ARBA" id="ARBA00022691"/>
    </source>
</evidence>